<evidence type="ECO:0000256" key="1">
    <source>
        <dbReference type="ARBA" id="ARBA00022845"/>
    </source>
</evidence>
<dbReference type="InterPro" id="IPR036567">
    <property type="entry name" value="RHF-like"/>
</dbReference>
<dbReference type="FunFam" id="3.30.505.50:FF:000003">
    <property type="entry name" value="ribosome-binding factor PSRP1, chloroplastic"/>
    <property type="match status" value="1"/>
</dbReference>
<dbReference type="GO" id="GO:0022627">
    <property type="term" value="C:cytosolic small ribosomal subunit"/>
    <property type="evidence" value="ECO:0007669"/>
    <property type="project" value="TreeGrafter"/>
</dbReference>
<evidence type="ECO:0000256" key="2">
    <source>
        <dbReference type="ARBA" id="ARBA00038434"/>
    </source>
</evidence>
<comment type="subcellular location">
    <subcellularLocation>
        <location evidence="5">Cytoplasm</location>
    </subcellularLocation>
</comment>
<comment type="similarity">
    <text evidence="2">Belongs to the HPF/YfiA ribosome-associated protein family. Short HPF subfamily.</text>
</comment>
<comment type="similarity">
    <text evidence="5">Belongs to the HPF/YfiA ribosome-associated protein family. Long HPF subfamily.</text>
</comment>
<accession>A0A6M8B761</accession>
<evidence type="ECO:0000313" key="9">
    <source>
        <dbReference type="Proteomes" id="UP000505210"/>
    </source>
</evidence>
<keyword evidence="5" id="KW-0963">Cytoplasm</keyword>
<dbReference type="InterPro" id="IPR038416">
    <property type="entry name" value="Ribosom_S30AE_C_sf"/>
</dbReference>
<dbReference type="Gene3D" id="3.30.505.50">
    <property type="entry name" value="Sigma 54 modulation/S30EA ribosomal protein, C-terminal domain"/>
    <property type="match status" value="1"/>
</dbReference>
<dbReference type="AlphaFoldDB" id="A0A6M8B761"/>
<evidence type="ECO:0000313" key="8">
    <source>
        <dbReference type="EMBL" id="QKD82308.1"/>
    </source>
</evidence>
<feature type="compositionally biased region" description="Polar residues" evidence="6">
    <location>
        <begin position="201"/>
        <end position="221"/>
    </location>
</feature>
<dbReference type="InterPro" id="IPR034694">
    <property type="entry name" value="HPF_long/plastid"/>
</dbReference>
<feature type="region of interest" description="Disordered" evidence="6">
    <location>
        <begin position="186"/>
        <end position="221"/>
    </location>
</feature>
<dbReference type="Gene3D" id="3.30.160.100">
    <property type="entry name" value="Ribosome hibernation promotion factor-like"/>
    <property type="match status" value="1"/>
</dbReference>
<keyword evidence="9" id="KW-1185">Reference proteome</keyword>
<dbReference type="CDD" id="cd00552">
    <property type="entry name" value="RaiA"/>
    <property type="match status" value="1"/>
</dbReference>
<organism evidence="8 9">
    <name type="scientific">Thermoleptolyngbya sichuanensis A183</name>
    <dbReference type="NCBI Taxonomy" id="2737172"/>
    <lineage>
        <taxon>Bacteria</taxon>
        <taxon>Bacillati</taxon>
        <taxon>Cyanobacteriota</taxon>
        <taxon>Cyanophyceae</taxon>
        <taxon>Oculatellales</taxon>
        <taxon>Oculatellaceae</taxon>
        <taxon>Thermoleptolyngbya</taxon>
        <taxon>Thermoleptolyngbya sichuanensis</taxon>
    </lineage>
</organism>
<dbReference type="PANTHER" id="PTHR33231">
    <property type="entry name" value="30S RIBOSOMAL PROTEIN"/>
    <property type="match status" value="1"/>
</dbReference>
<dbReference type="Pfam" id="PF02482">
    <property type="entry name" value="Ribosomal_S30AE"/>
    <property type="match status" value="1"/>
</dbReference>
<dbReference type="EMBL" id="CP053661">
    <property type="protein sequence ID" value="QKD82308.1"/>
    <property type="molecule type" value="Genomic_DNA"/>
</dbReference>
<evidence type="ECO:0000259" key="7">
    <source>
        <dbReference type="Pfam" id="PF16321"/>
    </source>
</evidence>
<proteinExistence type="inferred from homology"/>
<dbReference type="GO" id="GO:0043024">
    <property type="term" value="F:ribosomal small subunit binding"/>
    <property type="evidence" value="ECO:0007669"/>
    <property type="project" value="TreeGrafter"/>
</dbReference>
<feature type="domain" description="Sigma 54 modulation/S30EA ribosomal protein C-terminal" evidence="7">
    <location>
        <begin position="128"/>
        <end position="182"/>
    </location>
</feature>
<gene>
    <name evidence="8" type="primary">raiA</name>
    <name evidence="5" type="synonym">hpf</name>
    <name evidence="8" type="ORF">HPC62_09010</name>
</gene>
<comment type="function">
    <text evidence="5">Required for dimerization of active 70S ribosomes into 100S ribosomes in stationary phase; 100S ribosomes are translationally inactive and sometimes present during exponential growth.</text>
</comment>
<sequence>MKLVIQGKNIEITDALHEYVRQKVEKAVSHFQNLTTEVDVCLSVARNPRINPRQTAEVTIYANGAVVRAEESSENLYASIDLVADKISRQLRKFKEKRKTHTPIRTAEVLPYQPVDADLLANREPELPSEVVRSKYFAMPPMTIEQALEQLELVDHDFYMFLNAETGEINVIYERNHGGYGVIQPRRTNGHHPAENGNGKAAQNGTKAYTPSTTASVHKGT</sequence>
<dbReference type="RefSeq" id="WP_172354982.1">
    <property type="nucleotide sequence ID" value="NZ_CP053661.1"/>
</dbReference>
<reference evidence="8 9" key="1">
    <citation type="submission" date="2020-05" db="EMBL/GenBank/DDBJ databases">
        <title>Complete genome sequence of of a novel Thermoleptolyngbya strain isolated from hot springs of Ganzi, Sichuan China.</title>
        <authorList>
            <person name="Tang J."/>
            <person name="Daroch M."/>
            <person name="Li L."/>
            <person name="Waleron K."/>
            <person name="Waleron M."/>
            <person name="Waleron M."/>
        </authorList>
    </citation>
    <scope>NUCLEOTIDE SEQUENCE [LARGE SCALE GENOMIC DNA]</scope>
    <source>
        <strain evidence="8 9">PKUAC-SCTA183</strain>
    </source>
</reference>
<dbReference type="KEGG" id="theu:HPC62_09010"/>
<dbReference type="HAMAP" id="MF_00839">
    <property type="entry name" value="HPF"/>
    <property type="match status" value="1"/>
</dbReference>
<dbReference type="PANTHER" id="PTHR33231:SF1">
    <property type="entry name" value="30S RIBOSOMAL PROTEIN"/>
    <property type="match status" value="1"/>
</dbReference>
<evidence type="ECO:0000256" key="6">
    <source>
        <dbReference type="SAM" id="MobiDB-lite"/>
    </source>
</evidence>
<evidence type="ECO:0000256" key="3">
    <source>
        <dbReference type="ARBA" id="ARBA00038695"/>
    </source>
</evidence>
<dbReference type="InterPro" id="IPR032528">
    <property type="entry name" value="Ribosom_S30AE_C"/>
</dbReference>
<evidence type="ECO:0000256" key="4">
    <source>
        <dbReference type="ARBA" id="ARBA00041148"/>
    </source>
</evidence>
<name>A0A6M8B761_9CYAN</name>
<comment type="subunit">
    <text evidence="3">Associates exclusively with 100S ribosomes, which are dimers of 70S ribosomes.</text>
</comment>
<dbReference type="NCBIfam" id="TIGR00741">
    <property type="entry name" value="yfiA"/>
    <property type="match status" value="1"/>
</dbReference>
<dbReference type="GO" id="GO:0045900">
    <property type="term" value="P:negative regulation of translational elongation"/>
    <property type="evidence" value="ECO:0007669"/>
    <property type="project" value="TreeGrafter"/>
</dbReference>
<comment type="subunit">
    <text evidence="5">Interacts with 100S ribosomes.</text>
</comment>
<dbReference type="Pfam" id="PF16321">
    <property type="entry name" value="Ribosom_S30AE_C"/>
    <property type="match status" value="1"/>
</dbReference>
<protein>
    <recommendedName>
        <fullName evidence="4 5">Ribosome hibernation promoting factor</fullName>
        <shortName evidence="5">HPF</shortName>
    </recommendedName>
</protein>
<keyword evidence="1 5" id="KW-0810">Translation regulation</keyword>
<dbReference type="InterPro" id="IPR003489">
    <property type="entry name" value="RHF/RaiA"/>
</dbReference>
<dbReference type="FunFam" id="3.30.160.100:FF:000001">
    <property type="entry name" value="Ribosome hibernation promoting factor"/>
    <property type="match status" value="1"/>
</dbReference>
<dbReference type="InterPro" id="IPR050574">
    <property type="entry name" value="HPF/YfiA_ribosome-assoc"/>
</dbReference>
<dbReference type="SUPFAM" id="SSF69754">
    <property type="entry name" value="Ribosome binding protein Y (YfiA homologue)"/>
    <property type="match status" value="1"/>
</dbReference>
<dbReference type="Proteomes" id="UP000505210">
    <property type="component" value="Chromosome"/>
</dbReference>
<evidence type="ECO:0000256" key="5">
    <source>
        <dbReference type="HAMAP-Rule" id="MF_00839"/>
    </source>
</evidence>